<keyword evidence="2" id="KW-1185">Reference proteome</keyword>
<sequence length="161" mass="18332">MDNLYQKVSRQLSRRKYERLDNSQGGLHFVVEKKPVRINFARLGVHGIGQSRSDNRRHGHTRLRLQRRRNLPNQVVKVPVRMLVGLRDAYKNLMLFFASPNRVKRIDGLNPHHAALASSFLSTTVSSSKDVVDQAFFNEALRRSIANGKSISSLISQQANT</sequence>
<evidence type="ECO:0000313" key="1">
    <source>
        <dbReference type="EMBL" id="CAK9270069.1"/>
    </source>
</evidence>
<dbReference type="EMBL" id="OZ020098">
    <property type="protein sequence ID" value="CAK9270069.1"/>
    <property type="molecule type" value="Genomic_DNA"/>
</dbReference>
<gene>
    <name evidence="1" type="ORF">CSSPJE1EN1_LOCUS15547</name>
</gene>
<proteinExistence type="predicted"/>
<reference evidence="1" key="1">
    <citation type="submission" date="2024-02" db="EMBL/GenBank/DDBJ databases">
        <authorList>
            <consortium name="ELIXIR-Norway"/>
            <consortium name="Elixir Norway"/>
        </authorList>
    </citation>
    <scope>NUCLEOTIDE SEQUENCE</scope>
</reference>
<accession>A0ABP0WTA3</accession>
<organism evidence="1 2">
    <name type="scientific">Sphagnum jensenii</name>
    <dbReference type="NCBI Taxonomy" id="128206"/>
    <lineage>
        <taxon>Eukaryota</taxon>
        <taxon>Viridiplantae</taxon>
        <taxon>Streptophyta</taxon>
        <taxon>Embryophyta</taxon>
        <taxon>Bryophyta</taxon>
        <taxon>Sphagnophytina</taxon>
        <taxon>Sphagnopsida</taxon>
        <taxon>Sphagnales</taxon>
        <taxon>Sphagnaceae</taxon>
        <taxon>Sphagnum</taxon>
    </lineage>
</organism>
<evidence type="ECO:0000313" key="2">
    <source>
        <dbReference type="Proteomes" id="UP001497444"/>
    </source>
</evidence>
<dbReference type="Proteomes" id="UP001497444">
    <property type="component" value="Chromosome 3"/>
</dbReference>
<protein>
    <submittedName>
        <fullName evidence="1">Uncharacterized protein</fullName>
    </submittedName>
</protein>
<name>A0ABP0WTA3_9BRYO</name>